<dbReference type="EnsemblMetazoa" id="G3159.7">
    <property type="protein sequence ID" value="G3159.7:cds"/>
    <property type="gene ID" value="G3159"/>
</dbReference>
<evidence type="ECO:0000256" key="1">
    <source>
        <dbReference type="SAM" id="MobiDB-lite"/>
    </source>
</evidence>
<dbReference type="AlphaFoldDB" id="A0A8W8MC04"/>
<protein>
    <submittedName>
        <fullName evidence="2">Uncharacterized protein</fullName>
    </submittedName>
</protein>
<evidence type="ECO:0000313" key="3">
    <source>
        <dbReference type="Proteomes" id="UP000005408"/>
    </source>
</evidence>
<keyword evidence="3" id="KW-1185">Reference proteome</keyword>
<evidence type="ECO:0000313" key="2">
    <source>
        <dbReference type="EnsemblMetazoa" id="G3159.7:cds"/>
    </source>
</evidence>
<feature type="region of interest" description="Disordered" evidence="1">
    <location>
        <begin position="1"/>
        <end position="29"/>
    </location>
</feature>
<reference evidence="2" key="1">
    <citation type="submission" date="2022-08" db="UniProtKB">
        <authorList>
            <consortium name="EnsemblMetazoa"/>
        </authorList>
    </citation>
    <scope>IDENTIFICATION</scope>
    <source>
        <strain evidence="2">05x7-T-G4-1.051#20</strain>
    </source>
</reference>
<feature type="compositionally biased region" description="Polar residues" evidence="1">
    <location>
        <begin position="14"/>
        <end position="29"/>
    </location>
</feature>
<accession>A0A8W8MC04</accession>
<feature type="compositionally biased region" description="Gly residues" evidence="1">
    <location>
        <begin position="1"/>
        <end position="10"/>
    </location>
</feature>
<dbReference type="Proteomes" id="UP000005408">
    <property type="component" value="Unassembled WGS sequence"/>
</dbReference>
<sequence>MHHNTGGGGPHNASELSTDGDYSSRQPKIQTHLAYQKNQFPVNLDFAVFNNSMDPRSFQHSSPGSMSMDTKRREQRMADLWSHSNGVSQSQFLSVVRELKRTQNALKEALKKPGKVSIL</sequence>
<organism evidence="2 3">
    <name type="scientific">Magallana gigas</name>
    <name type="common">Pacific oyster</name>
    <name type="synonym">Crassostrea gigas</name>
    <dbReference type="NCBI Taxonomy" id="29159"/>
    <lineage>
        <taxon>Eukaryota</taxon>
        <taxon>Metazoa</taxon>
        <taxon>Spiralia</taxon>
        <taxon>Lophotrochozoa</taxon>
        <taxon>Mollusca</taxon>
        <taxon>Bivalvia</taxon>
        <taxon>Autobranchia</taxon>
        <taxon>Pteriomorphia</taxon>
        <taxon>Ostreida</taxon>
        <taxon>Ostreoidea</taxon>
        <taxon>Ostreidae</taxon>
        <taxon>Magallana</taxon>
    </lineage>
</organism>
<proteinExistence type="predicted"/>
<name>A0A8W8MC04_MAGGI</name>